<evidence type="ECO:0000313" key="7">
    <source>
        <dbReference type="Proteomes" id="UP000308197"/>
    </source>
</evidence>
<evidence type="ECO:0000256" key="3">
    <source>
        <dbReference type="ARBA" id="ARBA00022833"/>
    </source>
</evidence>
<keyword evidence="7" id="KW-1185">Reference proteome</keyword>
<dbReference type="Pfam" id="PF01753">
    <property type="entry name" value="zf-MYND"/>
    <property type="match status" value="1"/>
</dbReference>
<reference evidence="6 7" key="1">
    <citation type="journal article" date="2019" name="Nat. Ecol. Evol.">
        <title>Megaphylogeny resolves global patterns of mushroom evolution.</title>
        <authorList>
            <person name="Varga T."/>
            <person name="Krizsan K."/>
            <person name="Foldi C."/>
            <person name="Dima B."/>
            <person name="Sanchez-Garcia M."/>
            <person name="Sanchez-Ramirez S."/>
            <person name="Szollosi G.J."/>
            <person name="Szarkandi J.G."/>
            <person name="Papp V."/>
            <person name="Albert L."/>
            <person name="Andreopoulos W."/>
            <person name="Angelini C."/>
            <person name="Antonin V."/>
            <person name="Barry K.W."/>
            <person name="Bougher N.L."/>
            <person name="Buchanan P."/>
            <person name="Buyck B."/>
            <person name="Bense V."/>
            <person name="Catcheside P."/>
            <person name="Chovatia M."/>
            <person name="Cooper J."/>
            <person name="Damon W."/>
            <person name="Desjardin D."/>
            <person name="Finy P."/>
            <person name="Geml J."/>
            <person name="Haridas S."/>
            <person name="Hughes K."/>
            <person name="Justo A."/>
            <person name="Karasinski D."/>
            <person name="Kautmanova I."/>
            <person name="Kiss B."/>
            <person name="Kocsube S."/>
            <person name="Kotiranta H."/>
            <person name="LaButti K.M."/>
            <person name="Lechner B.E."/>
            <person name="Liimatainen K."/>
            <person name="Lipzen A."/>
            <person name="Lukacs Z."/>
            <person name="Mihaltcheva S."/>
            <person name="Morgado L.N."/>
            <person name="Niskanen T."/>
            <person name="Noordeloos M.E."/>
            <person name="Ohm R.A."/>
            <person name="Ortiz-Santana B."/>
            <person name="Ovrebo C."/>
            <person name="Racz N."/>
            <person name="Riley R."/>
            <person name="Savchenko A."/>
            <person name="Shiryaev A."/>
            <person name="Soop K."/>
            <person name="Spirin V."/>
            <person name="Szebenyi C."/>
            <person name="Tomsovsky M."/>
            <person name="Tulloss R.E."/>
            <person name="Uehling J."/>
            <person name="Grigoriev I.V."/>
            <person name="Vagvolgyi C."/>
            <person name="Papp T."/>
            <person name="Martin F.M."/>
            <person name="Miettinen O."/>
            <person name="Hibbett D.S."/>
            <person name="Nagy L.G."/>
        </authorList>
    </citation>
    <scope>NUCLEOTIDE SEQUENCE [LARGE SCALE GENOMIC DNA]</scope>
    <source>
        <strain evidence="6 7">HHB13444</strain>
    </source>
</reference>
<feature type="domain" description="MYND-type" evidence="5">
    <location>
        <begin position="243"/>
        <end position="288"/>
    </location>
</feature>
<dbReference type="STRING" id="1314778.A0A5C3PJ08"/>
<dbReference type="GO" id="GO:0008270">
    <property type="term" value="F:zinc ion binding"/>
    <property type="evidence" value="ECO:0007669"/>
    <property type="project" value="UniProtKB-KW"/>
</dbReference>
<name>A0A5C3PJ08_9APHY</name>
<dbReference type="AlphaFoldDB" id="A0A5C3PJ08"/>
<dbReference type="Proteomes" id="UP000308197">
    <property type="component" value="Unassembled WGS sequence"/>
</dbReference>
<evidence type="ECO:0000256" key="1">
    <source>
        <dbReference type="ARBA" id="ARBA00022723"/>
    </source>
</evidence>
<accession>A0A5C3PJ08</accession>
<gene>
    <name evidence="6" type="ORF">K466DRAFT_585167</name>
</gene>
<dbReference type="SUPFAM" id="SSF144232">
    <property type="entry name" value="HIT/MYND zinc finger-like"/>
    <property type="match status" value="1"/>
</dbReference>
<dbReference type="InParanoid" id="A0A5C3PJ08"/>
<evidence type="ECO:0000259" key="5">
    <source>
        <dbReference type="PROSITE" id="PS50865"/>
    </source>
</evidence>
<dbReference type="Gene3D" id="6.10.140.2220">
    <property type="match status" value="1"/>
</dbReference>
<dbReference type="InterPro" id="IPR002893">
    <property type="entry name" value="Znf_MYND"/>
</dbReference>
<dbReference type="PROSITE" id="PS50865">
    <property type="entry name" value="ZF_MYND_2"/>
    <property type="match status" value="1"/>
</dbReference>
<keyword evidence="3" id="KW-0862">Zinc</keyword>
<keyword evidence="2 4" id="KW-0863">Zinc-finger</keyword>
<proteinExistence type="predicted"/>
<dbReference type="EMBL" id="ML211096">
    <property type="protein sequence ID" value="TFK88869.1"/>
    <property type="molecule type" value="Genomic_DNA"/>
</dbReference>
<organism evidence="6 7">
    <name type="scientific">Polyporus arcularius HHB13444</name>
    <dbReference type="NCBI Taxonomy" id="1314778"/>
    <lineage>
        <taxon>Eukaryota</taxon>
        <taxon>Fungi</taxon>
        <taxon>Dikarya</taxon>
        <taxon>Basidiomycota</taxon>
        <taxon>Agaricomycotina</taxon>
        <taxon>Agaricomycetes</taxon>
        <taxon>Polyporales</taxon>
        <taxon>Polyporaceae</taxon>
        <taxon>Polyporus</taxon>
    </lineage>
</organism>
<sequence length="387" mass="43556">MYEHMGEYVSIKQNCCFPYDAQPDMQELMRECSRYLTAHPTREIGERFEREQDPEAILELGFRYLSGCGVKRKSLQGALYMFDMLTDDFAAGSDYVGDSAPAEIRAQAHSAAAQAYWDEWCLDTDEARADDHAELHRFGRPFNPAGESPYAPLVFAAVHASHSVQLGLVSPAVLWVGFGVKDVVERIRGTDVQVTSTGEEVDWALEFRPLWDALKKRENEIVAEERCRRAKVAKNPGAYICAAEGCNVEGLHKAALRACGGGCPADLKPHYCSKECQKRDWPRHKVVCKPGRQGKTRIIDDQEKNAQLLRNFLGRRNNPDEELGGEWIEGATHAGPEHTIEVPGNRPGETIRLVSSTLQPTELRKLRQEIKEKDMPTVRSVNRPMLY</sequence>
<evidence type="ECO:0000256" key="4">
    <source>
        <dbReference type="PROSITE-ProRule" id="PRU00134"/>
    </source>
</evidence>
<protein>
    <recommendedName>
        <fullName evidence="5">MYND-type domain-containing protein</fullName>
    </recommendedName>
</protein>
<evidence type="ECO:0000256" key="2">
    <source>
        <dbReference type="ARBA" id="ARBA00022771"/>
    </source>
</evidence>
<keyword evidence="1" id="KW-0479">Metal-binding</keyword>
<evidence type="ECO:0000313" key="6">
    <source>
        <dbReference type="EMBL" id="TFK88869.1"/>
    </source>
</evidence>